<name>A0A834C062_ORYME</name>
<protein>
    <recommendedName>
        <fullName evidence="6">V-type proton ATPase subunit C</fullName>
    </recommendedName>
</protein>
<sequence>MTDLWLISVPLDKTTSASVEKLKHTITKTQVASYWNFSIPDLKVGVLDSLLSVSDNLSNLDILTESVIKQTCQCMNKVMEPTEEVVRQNILVNGVNLMEYVAKFQWDKAKYSTALPLSSLVEIIGKVYTI</sequence>
<dbReference type="InterPro" id="IPR036132">
    <property type="entry name" value="Vac_ATP_synth_c_sf"/>
</dbReference>
<comment type="similarity">
    <text evidence="1 6">Belongs to the V-ATPase C subunit family.</text>
</comment>
<dbReference type="Pfam" id="PF03223">
    <property type="entry name" value="V-ATPase_C"/>
    <property type="match status" value="1"/>
</dbReference>
<proteinExistence type="inferred from homology"/>
<evidence type="ECO:0000256" key="1">
    <source>
        <dbReference type="ARBA" id="ARBA00006138"/>
    </source>
</evidence>
<dbReference type="Proteomes" id="UP000646548">
    <property type="component" value="Unassembled WGS sequence"/>
</dbReference>
<evidence type="ECO:0000256" key="5">
    <source>
        <dbReference type="ARBA" id="ARBA00046006"/>
    </source>
</evidence>
<dbReference type="PANTHER" id="PTHR10137:SF4">
    <property type="entry name" value="V-TYPE PROTON ATPASE SUBUNIT C 2"/>
    <property type="match status" value="1"/>
</dbReference>
<evidence type="ECO:0000256" key="3">
    <source>
        <dbReference type="ARBA" id="ARBA00022781"/>
    </source>
</evidence>
<dbReference type="AlphaFoldDB" id="A0A834C062"/>
<dbReference type="GO" id="GO:0046961">
    <property type="term" value="F:proton-transporting ATPase activity, rotational mechanism"/>
    <property type="evidence" value="ECO:0007669"/>
    <property type="project" value="InterPro"/>
</dbReference>
<dbReference type="InterPro" id="IPR004907">
    <property type="entry name" value="ATPase_V1-cplx_csu"/>
</dbReference>
<reference evidence="7" key="1">
    <citation type="journal article" name="BMC Genomics">
        <title>Long-read sequencing and de novo genome assembly of marine medaka (Oryzias melastigma).</title>
        <authorList>
            <person name="Liang P."/>
            <person name="Saqib H.S.A."/>
            <person name="Ni X."/>
            <person name="Shen Y."/>
        </authorList>
    </citation>
    <scope>NUCLEOTIDE SEQUENCE</scope>
    <source>
        <strain evidence="7">Bigg-433</strain>
    </source>
</reference>
<comment type="function">
    <text evidence="5 6">Subunit of the V1 complex of vacuolar(H+)-ATPase (V-ATPase), a multisubunit enzyme composed of a peripheral complex (V1) that hydrolyzes ATP and a membrane integral complex (V0) that translocates protons. V-ATPase is responsible for acidifying and maintaining the pH of intracellular compartments and in some cell types, is targeted to the plasma membrane, where it is responsible for acidifying the extracellular environment. Subunit C is necessary for the assembly of the catalytic sector of the enzyme and is likely to have a specific function in its catalytic activity.</text>
</comment>
<dbReference type="Gene3D" id="1.20.1460.10">
    <property type="entry name" value="subunit c (vma5p) of the yeast v-atpase, domain 2"/>
    <property type="match status" value="1"/>
</dbReference>
<evidence type="ECO:0000313" key="8">
    <source>
        <dbReference type="Proteomes" id="UP000646548"/>
    </source>
</evidence>
<dbReference type="GO" id="GO:0000221">
    <property type="term" value="C:vacuolar proton-transporting V-type ATPase, V1 domain"/>
    <property type="evidence" value="ECO:0007669"/>
    <property type="project" value="TreeGrafter"/>
</dbReference>
<keyword evidence="3 6" id="KW-0375">Hydrogen ion transport</keyword>
<comment type="subunit">
    <text evidence="6">V-ATPase is a heteromultimeric enzyme made up of two complexes: the ATP-hydrolytic V1 complex and the proton translocation V0 complex. The V1 complex consists of three catalytic AB heterodimers that form a heterohexamer, three peripheral stalks each consisting of EG heterodimers, one central rotor including subunits D and F, and the regulatory subunits C and H. The proton translocation complex V0 consists of the proton transport subunit a, a ring of proteolipid subunits c9c'', rotary subunit d, subunits e and f, and two accessory subunits.</text>
</comment>
<evidence type="ECO:0000256" key="6">
    <source>
        <dbReference type="RuleBase" id="RU364010"/>
    </source>
</evidence>
<dbReference type="EMBL" id="WKFB01000613">
    <property type="protein sequence ID" value="KAF6719448.1"/>
    <property type="molecule type" value="Genomic_DNA"/>
</dbReference>
<keyword evidence="4 6" id="KW-0406">Ion transport</keyword>
<evidence type="ECO:0000256" key="2">
    <source>
        <dbReference type="ARBA" id="ARBA00022448"/>
    </source>
</evidence>
<organism evidence="7 8">
    <name type="scientific">Oryzias melastigma</name>
    <name type="common">Marine medaka</name>
    <dbReference type="NCBI Taxonomy" id="30732"/>
    <lineage>
        <taxon>Eukaryota</taxon>
        <taxon>Metazoa</taxon>
        <taxon>Chordata</taxon>
        <taxon>Craniata</taxon>
        <taxon>Vertebrata</taxon>
        <taxon>Euteleostomi</taxon>
        <taxon>Actinopterygii</taxon>
        <taxon>Neopterygii</taxon>
        <taxon>Teleostei</taxon>
        <taxon>Neoteleostei</taxon>
        <taxon>Acanthomorphata</taxon>
        <taxon>Ovalentaria</taxon>
        <taxon>Atherinomorphae</taxon>
        <taxon>Beloniformes</taxon>
        <taxon>Adrianichthyidae</taxon>
        <taxon>Oryziinae</taxon>
        <taxon>Oryzias</taxon>
    </lineage>
</organism>
<evidence type="ECO:0000313" key="7">
    <source>
        <dbReference type="EMBL" id="KAF6719448.1"/>
    </source>
</evidence>
<evidence type="ECO:0000256" key="4">
    <source>
        <dbReference type="ARBA" id="ARBA00023065"/>
    </source>
</evidence>
<dbReference type="SUPFAM" id="SSF118203">
    <property type="entry name" value="Vacuolar ATP synthase subunit C"/>
    <property type="match status" value="1"/>
</dbReference>
<comment type="caution">
    <text evidence="7">The sequence shown here is derived from an EMBL/GenBank/DDBJ whole genome shotgun (WGS) entry which is preliminary data.</text>
</comment>
<accession>A0A834C062</accession>
<dbReference type="GO" id="GO:0005765">
    <property type="term" value="C:lysosomal membrane"/>
    <property type="evidence" value="ECO:0007669"/>
    <property type="project" value="TreeGrafter"/>
</dbReference>
<keyword evidence="2 6" id="KW-0813">Transport</keyword>
<gene>
    <name evidence="7" type="ORF">FQA47_024019</name>
</gene>
<dbReference type="PANTHER" id="PTHR10137">
    <property type="entry name" value="V-TYPE PROTON ATPASE SUBUNIT C"/>
    <property type="match status" value="1"/>
</dbReference>